<reference evidence="2 3" key="1">
    <citation type="submission" date="2023-03" db="EMBL/GenBank/DDBJ databases">
        <title>Draft assemblies of triclosan tolerant bacteria isolated from returned activated sludge.</title>
        <authorList>
            <person name="Van Hamelsveld S."/>
        </authorList>
    </citation>
    <scope>NUCLEOTIDE SEQUENCE [LARGE SCALE GENOMIC DNA]</scope>
    <source>
        <strain evidence="2 3">GW210010_S58</strain>
    </source>
</reference>
<proteinExistence type="predicted"/>
<keyword evidence="1" id="KW-0456">Lyase</keyword>
<dbReference type="EMBL" id="JARJLM010000351">
    <property type="protein sequence ID" value="MDF3835339.1"/>
    <property type="molecule type" value="Genomic_DNA"/>
</dbReference>
<evidence type="ECO:0008006" key="4">
    <source>
        <dbReference type="Google" id="ProtNLM"/>
    </source>
</evidence>
<dbReference type="InterPro" id="IPR029069">
    <property type="entry name" value="HotDog_dom_sf"/>
</dbReference>
<dbReference type="SUPFAM" id="SSF54637">
    <property type="entry name" value="Thioesterase/thiol ester dehydrase-isomerase"/>
    <property type="match status" value="1"/>
</dbReference>
<keyword evidence="3" id="KW-1185">Reference proteome</keyword>
<name>A0ABT6ARS8_9BURK</name>
<protein>
    <recommendedName>
        <fullName evidence="4">Beta-hydroxyacyl-ACP dehydratase</fullName>
    </recommendedName>
</protein>
<evidence type="ECO:0000313" key="2">
    <source>
        <dbReference type="EMBL" id="MDF3835339.1"/>
    </source>
</evidence>
<evidence type="ECO:0000256" key="1">
    <source>
        <dbReference type="ARBA" id="ARBA00023239"/>
    </source>
</evidence>
<comment type="caution">
    <text evidence="2">The sequence shown here is derived from an EMBL/GenBank/DDBJ whole genome shotgun (WGS) entry which is preliminary data.</text>
</comment>
<evidence type="ECO:0000313" key="3">
    <source>
        <dbReference type="Proteomes" id="UP001216674"/>
    </source>
</evidence>
<dbReference type="Proteomes" id="UP001216674">
    <property type="component" value="Unassembled WGS sequence"/>
</dbReference>
<gene>
    <name evidence="2" type="ORF">P3W85_20615</name>
</gene>
<dbReference type="Pfam" id="PF07977">
    <property type="entry name" value="FabA"/>
    <property type="match status" value="1"/>
</dbReference>
<organism evidence="2 3">
    <name type="scientific">Cupriavidus basilensis</name>
    <dbReference type="NCBI Taxonomy" id="68895"/>
    <lineage>
        <taxon>Bacteria</taxon>
        <taxon>Pseudomonadati</taxon>
        <taxon>Pseudomonadota</taxon>
        <taxon>Betaproteobacteria</taxon>
        <taxon>Burkholderiales</taxon>
        <taxon>Burkholderiaceae</taxon>
        <taxon>Cupriavidus</taxon>
    </lineage>
</organism>
<sequence>MEILRQMPHRNPMLLVDAVELGSDPATARAFKNITFSEPCYRSADAAQRADQLAYPVSLLVESFGQTAGVLLARRGFLVAGDTSRAVVFGEFSDIEFLGDAFPGDRLQHQIRLDFIGTRLVNLSGRTEVDGRPIATYTNLKAILVDVTDLARNP</sequence>
<dbReference type="Gene3D" id="3.10.129.10">
    <property type="entry name" value="Hotdog Thioesterase"/>
    <property type="match status" value="1"/>
</dbReference>
<accession>A0ABT6ARS8</accession>
<dbReference type="InterPro" id="IPR013114">
    <property type="entry name" value="FabA_FabZ"/>
</dbReference>
<dbReference type="RefSeq" id="WP_017230183.1">
    <property type="nucleotide sequence ID" value="NZ_JARJLM010000351.1"/>
</dbReference>